<proteinExistence type="predicted"/>
<comment type="caution">
    <text evidence="2">The sequence shown here is derived from an EMBL/GenBank/DDBJ whole genome shotgun (WGS) entry which is preliminary data.</text>
</comment>
<dbReference type="Proteomes" id="UP000248214">
    <property type="component" value="Unassembled WGS sequence"/>
</dbReference>
<feature type="transmembrane region" description="Helical" evidence="1">
    <location>
        <begin position="106"/>
        <end position="128"/>
    </location>
</feature>
<accession>A0A323TLZ5</accession>
<organism evidence="2 3">
    <name type="scientific">Salipaludibacillus keqinensis</name>
    <dbReference type="NCBI Taxonomy" id="2045207"/>
    <lineage>
        <taxon>Bacteria</taxon>
        <taxon>Bacillati</taxon>
        <taxon>Bacillota</taxon>
        <taxon>Bacilli</taxon>
        <taxon>Bacillales</taxon>
        <taxon>Bacillaceae</taxon>
    </lineage>
</organism>
<evidence type="ECO:0008006" key="4">
    <source>
        <dbReference type="Google" id="ProtNLM"/>
    </source>
</evidence>
<dbReference type="EMBL" id="PDOD01000001">
    <property type="protein sequence ID" value="PYZ95024.1"/>
    <property type="molecule type" value="Genomic_DNA"/>
</dbReference>
<name>A0A323TLZ5_9BACI</name>
<feature type="transmembrane region" description="Helical" evidence="1">
    <location>
        <begin position="51"/>
        <end position="71"/>
    </location>
</feature>
<dbReference type="RefSeq" id="WP_110608659.1">
    <property type="nucleotide sequence ID" value="NZ_PDOD01000001.1"/>
</dbReference>
<reference evidence="2 3" key="1">
    <citation type="submission" date="2017-10" db="EMBL/GenBank/DDBJ databases">
        <title>Bacillus sp. nov., a halophilic bacterium isolated from a Keqin Lake.</title>
        <authorList>
            <person name="Wang H."/>
        </authorList>
    </citation>
    <scope>NUCLEOTIDE SEQUENCE [LARGE SCALE GENOMIC DNA]</scope>
    <source>
        <strain evidence="2 3">KQ-12</strain>
    </source>
</reference>
<sequence>MNWRHCKTLILFELKETPLHYYLLNVMTALIFGWLFAEVLPGFLLEEPTTMIVDFLLVIGIGANIYLFRYYSFSIKEVKSNFYVAPVQILLRQIPFSIKTVIISRFLTICMLSFTSSLIFLVSFYFFLSGGEIATLFPNYLSFSAVWILMVLGNAGFIVAAEPGATMTKLYIFIFNAIVLICLLGALLLIRFSTDQFLLEWILIGVSEAPILLPLMILPVSMLMLFLWSLYMKKYMLKTDYHV</sequence>
<evidence type="ECO:0000313" key="2">
    <source>
        <dbReference type="EMBL" id="PYZ95024.1"/>
    </source>
</evidence>
<keyword evidence="3" id="KW-1185">Reference proteome</keyword>
<dbReference type="OrthoDB" id="2882272at2"/>
<protein>
    <recommendedName>
        <fullName evidence="4">ABC transporter permease</fullName>
    </recommendedName>
</protein>
<feature type="transmembrane region" description="Helical" evidence="1">
    <location>
        <begin position="170"/>
        <end position="191"/>
    </location>
</feature>
<keyword evidence="1" id="KW-0812">Transmembrane</keyword>
<evidence type="ECO:0000256" key="1">
    <source>
        <dbReference type="SAM" id="Phobius"/>
    </source>
</evidence>
<dbReference type="AlphaFoldDB" id="A0A323TLZ5"/>
<gene>
    <name evidence="2" type="ORF">CR194_05790</name>
</gene>
<feature type="transmembrane region" description="Helical" evidence="1">
    <location>
        <begin position="21"/>
        <end position="45"/>
    </location>
</feature>
<feature type="transmembrane region" description="Helical" evidence="1">
    <location>
        <begin position="140"/>
        <end position="161"/>
    </location>
</feature>
<feature type="transmembrane region" description="Helical" evidence="1">
    <location>
        <begin position="211"/>
        <end position="231"/>
    </location>
</feature>
<keyword evidence="1" id="KW-1133">Transmembrane helix</keyword>
<evidence type="ECO:0000313" key="3">
    <source>
        <dbReference type="Proteomes" id="UP000248214"/>
    </source>
</evidence>
<keyword evidence="1" id="KW-0472">Membrane</keyword>